<dbReference type="Gene3D" id="2.40.50.40">
    <property type="match status" value="1"/>
</dbReference>
<feature type="compositionally biased region" description="Basic and acidic residues" evidence="6">
    <location>
        <begin position="662"/>
        <end position="673"/>
    </location>
</feature>
<dbReference type="Gene3D" id="3.30.40.10">
    <property type="entry name" value="Zinc/RING finger domain, C3HC4 (zinc finger)"/>
    <property type="match status" value="1"/>
</dbReference>
<accession>A0A409W070</accession>
<feature type="compositionally biased region" description="Polar residues" evidence="6">
    <location>
        <begin position="290"/>
        <end position="301"/>
    </location>
</feature>
<dbReference type="InterPro" id="IPR011011">
    <property type="entry name" value="Znf_FYVE_PHD"/>
</dbReference>
<comment type="subcellular location">
    <subcellularLocation>
        <location evidence="1">Nucleus</location>
    </subcellularLocation>
</comment>
<dbReference type="Pfam" id="PF00628">
    <property type="entry name" value="PHD"/>
    <property type="match status" value="1"/>
</dbReference>
<feature type="compositionally biased region" description="Acidic residues" evidence="6">
    <location>
        <begin position="439"/>
        <end position="456"/>
    </location>
</feature>
<feature type="compositionally biased region" description="Polar residues" evidence="6">
    <location>
        <begin position="34"/>
        <end position="52"/>
    </location>
</feature>
<dbReference type="Proteomes" id="UP000284706">
    <property type="component" value="Unassembled WGS sequence"/>
</dbReference>
<name>A0A409W070_9AGAR</name>
<keyword evidence="9" id="KW-1185">Reference proteome</keyword>
<reference evidence="8 9" key="1">
    <citation type="journal article" date="2018" name="Evol. Lett.">
        <title>Horizontal gene cluster transfer increased hallucinogenic mushroom diversity.</title>
        <authorList>
            <person name="Reynolds H.T."/>
            <person name="Vijayakumar V."/>
            <person name="Gluck-Thaler E."/>
            <person name="Korotkin H.B."/>
            <person name="Matheny P.B."/>
            <person name="Slot J.C."/>
        </authorList>
    </citation>
    <scope>NUCLEOTIDE SEQUENCE [LARGE SCALE GENOMIC DNA]</scope>
    <source>
        <strain evidence="8 9">SRW20</strain>
    </source>
</reference>
<feature type="compositionally biased region" description="Basic residues" evidence="6">
    <location>
        <begin position="1065"/>
        <end position="1080"/>
    </location>
</feature>
<dbReference type="SMART" id="SM00298">
    <property type="entry name" value="CHROMO"/>
    <property type="match status" value="1"/>
</dbReference>
<organism evidence="8 9">
    <name type="scientific">Gymnopilus dilepis</name>
    <dbReference type="NCBI Taxonomy" id="231916"/>
    <lineage>
        <taxon>Eukaryota</taxon>
        <taxon>Fungi</taxon>
        <taxon>Dikarya</taxon>
        <taxon>Basidiomycota</taxon>
        <taxon>Agaricomycotina</taxon>
        <taxon>Agaricomycetes</taxon>
        <taxon>Agaricomycetidae</taxon>
        <taxon>Agaricales</taxon>
        <taxon>Agaricineae</taxon>
        <taxon>Hymenogastraceae</taxon>
        <taxon>Gymnopilus</taxon>
    </lineage>
</organism>
<dbReference type="GO" id="GO:0005634">
    <property type="term" value="C:nucleus"/>
    <property type="evidence" value="ECO:0007669"/>
    <property type="project" value="UniProtKB-SubCell"/>
</dbReference>
<evidence type="ECO:0000256" key="1">
    <source>
        <dbReference type="ARBA" id="ARBA00004123"/>
    </source>
</evidence>
<dbReference type="GO" id="GO:0008270">
    <property type="term" value="F:zinc ion binding"/>
    <property type="evidence" value="ECO:0007669"/>
    <property type="project" value="UniProtKB-KW"/>
</dbReference>
<evidence type="ECO:0000256" key="6">
    <source>
        <dbReference type="SAM" id="MobiDB-lite"/>
    </source>
</evidence>
<dbReference type="InParanoid" id="A0A409W070"/>
<feature type="compositionally biased region" description="Low complexity" evidence="6">
    <location>
        <begin position="16"/>
        <end position="33"/>
    </location>
</feature>
<dbReference type="InterPro" id="IPR016197">
    <property type="entry name" value="Chromo-like_dom_sf"/>
</dbReference>
<feature type="compositionally biased region" description="Polar residues" evidence="6">
    <location>
        <begin position="1012"/>
        <end position="1021"/>
    </location>
</feature>
<evidence type="ECO:0000256" key="3">
    <source>
        <dbReference type="ARBA" id="ARBA00022771"/>
    </source>
</evidence>
<keyword evidence="3" id="KW-0863">Zinc-finger</keyword>
<keyword evidence="4" id="KW-0862">Zinc</keyword>
<evidence type="ECO:0000256" key="2">
    <source>
        <dbReference type="ARBA" id="ARBA00022723"/>
    </source>
</evidence>
<feature type="compositionally biased region" description="Acidic residues" evidence="6">
    <location>
        <begin position="132"/>
        <end position="143"/>
    </location>
</feature>
<gene>
    <name evidence="8" type="ORF">CVT26_007205</name>
</gene>
<dbReference type="GO" id="GO:0006338">
    <property type="term" value="P:chromatin remodeling"/>
    <property type="evidence" value="ECO:0007669"/>
    <property type="project" value="UniProtKB-ARBA"/>
</dbReference>
<dbReference type="InterPro" id="IPR023779">
    <property type="entry name" value="Chromodomain_CS"/>
</dbReference>
<evidence type="ECO:0000256" key="4">
    <source>
        <dbReference type="ARBA" id="ARBA00022833"/>
    </source>
</evidence>
<feature type="compositionally biased region" description="Low complexity" evidence="6">
    <location>
        <begin position="342"/>
        <end position="363"/>
    </location>
</feature>
<feature type="compositionally biased region" description="Basic and acidic residues" evidence="6">
    <location>
        <begin position="741"/>
        <end position="754"/>
    </location>
</feature>
<dbReference type="InterPro" id="IPR001965">
    <property type="entry name" value="Znf_PHD"/>
</dbReference>
<dbReference type="InterPro" id="IPR019787">
    <property type="entry name" value="Znf_PHD-finger"/>
</dbReference>
<evidence type="ECO:0000256" key="5">
    <source>
        <dbReference type="ARBA" id="ARBA00023242"/>
    </source>
</evidence>
<dbReference type="InterPro" id="IPR013083">
    <property type="entry name" value="Znf_RING/FYVE/PHD"/>
</dbReference>
<feature type="compositionally biased region" description="Polar residues" evidence="6">
    <location>
        <begin position="517"/>
        <end position="541"/>
    </location>
</feature>
<feature type="compositionally biased region" description="Acidic residues" evidence="6">
    <location>
        <begin position="716"/>
        <end position="730"/>
    </location>
</feature>
<dbReference type="OrthoDB" id="436852at2759"/>
<dbReference type="CDD" id="cd15517">
    <property type="entry name" value="PHD_TCF19_like"/>
    <property type="match status" value="1"/>
</dbReference>
<dbReference type="Pfam" id="PF00385">
    <property type="entry name" value="Chromo"/>
    <property type="match status" value="1"/>
</dbReference>
<dbReference type="CDD" id="cd00024">
    <property type="entry name" value="CD_CSD"/>
    <property type="match status" value="1"/>
</dbReference>
<feature type="compositionally biased region" description="Polar residues" evidence="6">
    <location>
        <begin position="967"/>
        <end position="980"/>
    </location>
</feature>
<dbReference type="STRING" id="231916.A0A409W070"/>
<feature type="compositionally biased region" description="Basic and acidic residues" evidence="6">
    <location>
        <begin position="408"/>
        <end position="421"/>
    </location>
</feature>
<feature type="compositionally biased region" description="Polar residues" evidence="6">
    <location>
        <begin position="152"/>
        <end position="164"/>
    </location>
</feature>
<dbReference type="InterPro" id="IPR023780">
    <property type="entry name" value="Chromo_domain"/>
</dbReference>
<dbReference type="EMBL" id="NHYE01005482">
    <property type="protein sequence ID" value="PPQ71912.1"/>
    <property type="molecule type" value="Genomic_DNA"/>
</dbReference>
<feature type="compositionally biased region" description="Low complexity" evidence="6">
    <location>
        <begin position="66"/>
        <end position="77"/>
    </location>
</feature>
<feature type="compositionally biased region" description="Polar residues" evidence="6">
    <location>
        <begin position="674"/>
        <end position="696"/>
    </location>
</feature>
<dbReference type="InterPro" id="IPR000953">
    <property type="entry name" value="Chromo/chromo_shadow_dom"/>
</dbReference>
<dbReference type="PROSITE" id="PS00598">
    <property type="entry name" value="CHROMO_1"/>
    <property type="match status" value="1"/>
</dbReference>
<feature type="compositionally biased region" description="Pro residues" evidence="6">
    <location>
        <begin position="567"/>
        <end position="585"/>
    </location>
</feature>
<feature type="compositionally biased region" description="Low complexity" evidence="6">
    <location>
        <begin position="260"/>
        <end position="278"/>
    </location>
</feature>
<feature type="domain" description="Chromo" evidence="7">
    <location>
        <begin position="1271"/>
        <end position="1327"/>
    </location>
</feature>
<sequence length="1365" mass="147071">MAAATMLLPPLGAATPQCQPSSPSPLLSVQSVPTASISGSRPQLQPTRTVNGHGSGSGVPSPSPTPTSSSTRPTSTSALQPPPDPNPHPKRELTTSQIVSILLPTVVWPVHIGYEFDLDDDDECRFLLDCLTPDDDDDDDDGGYVDPRFDHTSGSAGQGRSTTGDPGPSNVRSRENTARVEDEDVHMADVEDGVEPGHSLGVRSSPGSRKGKERESQSMSADEGSESTWPAAFRRRSGIPAHSTPRFAARRPIGGGSGEPSGSSDQSGGSRDSSASSRRTSRGAPKTFNCIENESRSSSFSPVDWTKTKSGQDVQVVKLSPKAKLLLNPGRRVNDSDVVPKSPDAQQSSPSAPAPAAISPSTSRQSIMPPQAMAPTRSYTLPPPPEGSIAALRQETQGLAYPNSYVYGEKEKGSADDERVEMVIGADAGERMLSPESQDSGEEDEQMQLQEPEPEPEQNVSGSVPEPVPEPEPDSKFEQNETNDLVDMIPDTQPEEEDRNEDQGSQVQVQPAAILLASSTESSVSMTQTQSSITASMSTSTVDEDTTALRPSASPDRTLVASAPLPAETPHPPPQQASPPPPPSALSPSTTPNVPEVRTPHKRADIPLPASGSQTSATTEDEEQVQTLVLDIMTPATSPVKPSTVAAAEDTSADADLSFDTVRGDDEDQRRSPTQEAPTPQVTTAALPANDSTSQPVLPAPSLPSIEVETHHDAPEEMDVDQELQEDDSTLPEFEVAPKVADPDHEHEPTEPEPRASSPMFTSPPKPPYGDVSWHTEDLDLGSTPAKLPTSEGHVREMSLEDIMHVDELDTPTRPLANEDNVKDRDNESLRIPKSPPPPEPSSVVVPANEPQKSKSASPNTEPAEIITISSDEEVEIVAASQPKPRPRKKAKIQIFDEKEVKKEPEVIDITTPDRPASPARRPRNPSPALPLTPLDQPRPDSVLERAMSPLTPLPSQYISVTAHVATDSNARTPDATTGPETPFDPQKHAAQLDDEDGDVIRVKPRKRLPSNADSVATTGTVPAASAPESTNGDVKIEPTAAADAADAAKQPEPKTLLGGLLANKNKKKSVAVTRIKKRKRTEDESAAGTPEVEDDYNKPPLKKAKLRTAEGGKDKVVSKTKEPSQKQKEASAKVKAIERISDADTPKRYPLRSPRTKVENITPAKTPTRRPRGQGKQEAKWPNVAKPNFDKYVSCDKCNHWYHIGCVGIEPDAICLQPNEIYICPLCKVKDKDKSPAKNGKQNDCNRPDCLLKKKKKKTQAVVPQDDNMFEVESFVGRNKRFVGGQGTKEEYLVKWQGYGYHECTWEPLESMCLADPGPLLHAFEQAAKGQGINLNDTKEVIIFKEATAAGWAGYRNFKPVKRE</sequence>
<feature type="compositionally biased region" description="Basic and acidic residues" evidence="6">
    <location>
        <begin position="1108"/>
        <end position="1137"/>
    </location>
</feature>
<dbReference type="SUPFAM" id="SSF54160">
    <property type="entry name" value="Chromo domain-like"/>
    <property type="match status" value="1"/>
</dbReference>
<evidence type="ECO:0000313" key="9">
    <source>
        <dbReference type="Proteomes" id="UP000284706"/>
    </source>
</evidence>
<comment type="caution">
    <text evidence="8">The sequence shown here is derived from an EMBL/GenBank/DDBJ whole genome shotgun (WGS) entry which is preliminary data.</text>
</comment>
<feature type="region of interest" description="Disordered" evidence="6">
    <location>
        <begin position="904"/>
        <end position="1137"/>
    </location>
</feature>
<proteinExistence type="predicted"/>
<dbReference type="PROSITE" id="PS50013">
    <property type="entry name" value="CHROMO_2"/>
    <property type="match status" value="1"/>
</dbReference>
<protein>
    <recommendedName>
        <fullName evidence="7">Chromo domain-containing protein</fullName>
    </recommendedName>
</protein>
<evidence type="ECO:0000259" key="7">
    <source>
        <dbReference type="PROSITE" id="PS50013"/>
    </source>
</evidence>
<feature type="compositionally biased region" description="Basic and acidic residues" evidence="6">
    <location>
        <begin position="820"/>
        <end position="831"/>
    </location>
</feature>
<feature type="region of interest" description="Disordered" evidence="6">
    <location>
        <begin position="1"/>
        <end position="93"/>
    </location>
</feature>
<feature type="compositionally biased region" description="Basic and acidic residues" evidence="6">
    <location>
        <begin position="172"/>
        <end position="189"/>
    </location>
</feature>
<keyword evidence="5" id="KW-0539">Nucleus</keyword>
<keyword evidence="2" id="KW-0479">Metal-binding</keyword>
<evidence type="ECO:0000313" key="8">
    <source>
        <dbReference type="EMBL" id="PPQ71912.1"/>
    </source>
</evidence>
<feature type="region of interest" description="Disordered" evidence="6">
    <location>
        <begin position="132"/>
        <end position="869"/>
    </location>
</feature>
<feature type="compositionally biased region" description="Basic and acidic residues" evidence="6">
    <location>
        <begin position="793"/>
        <end position="808"/>
    </location>
</feature>
<dbReference type="SMART" id="SM00249">
    <property type="entry name" value="PHD"/>
    <property type="match status" value="1"/>
</dbReference>
<dbReference type="SUPFAM" id="SSF57903">
    <property type="entry name" value="FYVE/PHD zinc finger"/>
    <property type="match status" value="1"/>
</dbReference>